<evidence type="ECO:0000313" key="1">
    <source>
        <dbReference type="EMBL" id="CAD7657454.1"/>
    </source>
</evidence>
<dbReference type="PANTHER" id="PTHR31296:SF1">
    <property type="entry name" value="MITOCHONDRIAL PROTEIN C2ORF69"/>
    <property type="match status" value="1"/>
</dbReference>
<reference evidence="1" key="1">
    <citation type="submission" date="2020-11" db="EMBL/GenBank/DDBJ databases">
        <authorList>
            <person name="Tran Van P."/>
        </authorList>
    </citation>
    <scope>NUCLEOTIDE SEQUENCE</scope>
</reference>
<dbReference type="PANTHER" id="PTHR31296">
    <property type="entry name" value="UPF0565 PROTEIN C2ORF69"/>
    <property type="match status" value="1"/>
</dbReference>
<dbReference type="InterPro" id="IPR018881">
    <property type="entry name" value="C2orf69_mit"/>
</dbReference>
<name>A0A7R9QTS9_9ACAR</name>
<gene>
    <name evidence="1" type="ORF">ONB1V03_LOCUS14084</name>
</gene>
<dbReference type="Proteomes" id="UP000728032">
    <property type="component" value="Unassembled WGS sequence"/>
</dbReference>
<dbReference type="AlphaFoldDB" id="A0A7R9QTS9"/>
<accession>A0A7R9QTS9</accession>
<dbReference type="EMBL" id="OC927840">
    <property type="protein sequence ID" value="CAD7657454.1"/>
    <property type="molecule type" value="Genomic_DNA"/>
</dbReference>
<dbReference type="EMBL" id="CAJPVJ010013015">
    <property type="protein sequence ID" value="CAG2174640.1"/>
    <property type="molecule type" value="Genomic_DNA"/>
</dbReference>
<evidence type="ECO:0000313" key="2">
    <source>
        <dbReference type="Proteomes" id="UP000728032"/>
    </source>
</evidence>
<dbReference type="GO" id="GO:0005739">
    <property type="term" value="C:mitochondrion"/>
    <property type="evidence" value="ECO:0007669"/>
    <property type="project" value="TreeGrafter"/>
</dbReference>
<keyword evidence="2" id="KW-1185">Reference proteome</keyword>
<sequence>MSRRIDGSLHKTDPFGVIGGVVRVGKHLKSCQLRESLYSISIILCPLRSSHLSIGSQLVITLSHVEGLTNRFNDIVYKSPKEVIPNAIGGRIVCYFGGDVQDLKSEMSANGAEEHKKLIDYCLEDMTTILSDKWSTSHVLVIRANRFHNNTYAIYDNFVVSDSFGCPKHQFSKQSLIHLRLLLLNCFNQLNLNLDLRSDHKLVIIGFSKGCVVLNQMLHSFYVSLDEPELKELMDSIDSMLTHLPPVSPPRLQSGIVHNTGFRPWIAKEENIFFQTLTQLGANPQRVLHFAGEDNSLEMHFKVLKHVYWVDGGHSGGAHTWITSQPVLTHFATLNIGVHIDVSPYQVLCPFRPWIAKEENIFFETLTRLEANPQRVLHFAGEDNSLEMHFKVLKQFVS</sequence>
<protein>
    <submittedName>
        <fullName evidence="1">Uncharacterized protein</fullName>
    </submittedName>
</protein>
<proteinExistence type="predicted"/>
<dbReference type="OrthoDB" id="419333at2759"/>
<dbReference type="Pfam" id="PF10561">
    <property type="entry name" value="C2orf69"/>
    <property type="match status" value="3"/>
</dbReference>
<organism evidence="1">
    <name type="scientific">Oppiella nova</name>
    <dbReference type="NCBI Taxonomy" id="334625"/>
    <lineage>
        <taxon>Eukaryota</taxon>
        <taxon>Metazoa</taxon>
        <taxon>Ecdysozoa</taxon>
        <taxon>Arthropoda</taxon>
        <taxon>Chelicerata</taxon>
        <taxon>Arachnida</taxon>
        <taxon>Acari</taxon>
        <taxon>Acariformes</taxon>
        <taxon>Sarcoptiformes</taxon>
        <taxon>Oribatida</taxon>
        <taxon>Brachypylina</taxon>
        <taxon>Oppioidea</taxon>
        <taxon>Oppiidae</taxon>
        <taxon>Oppiella</taxon>
    </lineage>
</organism>